<protein>
    <submittedName>
        <fullName evidence="1">Uu.00g121020.m01.CDS01</fullName>
    </submittedName>
</protein>
<comment type="caution">
    <text evidence="1">The sequence shown here is derived from an EMBL/GenBank/DDBJ whole genome shotgun (WGS) entry which is preliminary data.</text>
</comment>
<evidence type="ECO:0000313" key="2">
    <source>
        <dbReference type="Proteomes" id="UP001295740"/>
    </source>
</evidence>
<sequence>MASPLLTFGIQDFQRSTPALAPKGKRENLTEFRFDAPSGNAVPNLTAQGDQARNAAEPLLQKCPDLMVARWREIAAPSVTELLYFMRFDIVARLAFGEPLGLL</sequence>
<accession>A0AAI8YEV3</accession>
<reference evidence="1" key="1">
    <citation type="submission" date="2023-10" db="EMBL/GenBank/DDBJ databases">
        <authorList>
            <person name="Hackl T."/>
        </authorList>
    </citation>
    <scope>NUCLEOTIDE SEQUENCE</scope>
</reference>
<proteinExistence type="predicted"/>
<organism evidence="1 2">
    <name type="scientific">Anthostomella pinea</name>
    <dbReference type="NCBI Taxonomy" id="933095"/>
    <lineage>
        <taxon>Eukaryota</taxon>
        <taxon>Fungi</taxon>
        <taxon>Dikarya</taxon>
        <taxon>Ascomycota</taxon>
        <taxon>Pezizomycotina</taxon>
        <taxon>Sordariomycetes</taxon>
        <taxon>Xylariomycetidae</taxon>
        <taxon>Xylariales</taxon>
        <taxon>Xylariaceae</taxon>
        <taxon>Anthostomella</taxon>
    </lineage>
</organism>
<gene>
    <name evidence="1" type="ORF">KHLLAP_LOCUS5176</name>
</gene>
<evidence type="ECO:0000313" key="1">
    <source>
        <dbReference type="EMBL" id="CAJ2504708.1"/>
    </source>
</evidence>
<dbReference type="EMBL" id="CAUWAG010000007">
    <property type="protein sequence ID" value="CAJ2504708.1"/>
    <property type="molecule type" value="Genomic_DNA"/>
</dbReference>
<dbReference type="Proteomes" id="UP001295740">
    <property type="component" value="Unassembled WGS sequence"/>
</dbReference>
<dbReference type="AlphaFoldDB" id="A0AAI8YEV3"/>
<name>A0AAI8YEV3_9PEZI</name>
<keyword evidence="2" id="KW-1185">Reference proteome</keyword>